<dbReference type="AlphaFoldDB" id="A0A2G9I6J9"/>
<dbReference type="STRING" id="429701.A0A2G9I6J9"/>
<proteinExistence type="inferred from homology"/>
<gene>
    <name evidence="4" type="ORF">CDL12_01996</name>
</gene>
<dbReference type="GO" id="GO:0004867">
    <property type="term" value="F:serine-type endopeptidase inhibitor activity"/>
    <property type="evidence" value="ECO:0007669"/>
    <property type="project" value="UniProtKB-KW"/>
</dbReference>
<keyword evidence="2" id="KW-0646">Protease inhibitor</keyword>
<evidence type="ECO:0000256" key="3">
    <source>
        <dbReference type="ARBA" id="ARBA00022900"/>
    </source>
</evidence>
<dbReference type="InterPro" id="IPR000864">
    <property type="entry name" value="Prot_inh_pot1"/>
</dbReference>
<dbReference type="Gene3D" id="3.30.10.10">
    <property type="entry name" value="Trypsin Inhibitor V, subunit A"/>
    <property type="match status" value="1"/>
</dbReference>
<dbReference type="OrthoDB" id="910270at2759"/>
<organism evidence="4 5">
    <name type="scientific">Handroanthus impetiginosus</name>
    <dbReference type="NCBI Taxonomy" id="429701"/>
    <lineage>
        <taxon>Eukaryota</taxon>
        <taxon>Viridiplantae</taxon>
        <taxon>Streptophyta</taxon>
        <taxon>Embryophyta</taxon>
        <taxon>Tracheophyta</taxon>
        <taxon>Spermatophyta</taxon>
        <taxon>Magnoliopsida</taxon>
        <taxon>eudicotyledons</taxon>
        <taxon>Gunneridae</taxon>
        <taxon>Pentapetalae</taxon>
        <taxon>asterids</taxon>
        <taxon>lamiids</taxon>
        <taxon>Lamiales</taxon>
        <taxon>Bignoniaceae</taxon>
        <taxon>Crescentiina</taxon>
        <taxon>Tabebuia alliance</taxon>
        <taxon>Handroanthus</taxon>
    </lineage>
</organism>
<keyword evidence="3" id="KW-0722">Serine protease inhibitor</keyword>
<protein>
    <submittedName>
        <fullName evidence="4">Uncharacterized protein</fullName>
    </submittedName>
</protein>
<dbReference type="Pfam" id="PF00280">
    <property type="entry name" value="potato_inhibit"/>
    <property type="match status" value="1"/>
</dbReference>
<name>A0A2G9I6J9_9LAMI</name>
<evidence type="ECO:0000256" key="2">
    <source>
        <dbReference type="ARBA" id="ARBA00022690"/>
    </source>
</evidence>
<dbReference type="GO" id="GO:0009611">
    <property type="term" value="P:response to wounding"/>
    <property type="evidence" value="ECO:0007669"/>
    <property type="project" value="InterPro"/>
</dbReference>
<dbReference type="Proteomes" id="UP000231279">
    <property type="component" value="Unassembled WGS sequence"/>
</dbReference>
<accession>A0A2G9I6J9</accession>
<comment type="similarity">
    <text evidence="1">Belongs to the protease inhibitor I13 (potato type I serine protease inhibitor) family.</text>
</comment>
<sequence>MGCRTPKCCGLSYKYEWLNLVGVDFHQAKAIIERDNPNVKVFPLPKGTVVILDFCCNRVKLFYDKKNYRVARVPILPSRNPCLIIGPSFLYRYQEENRTKVWRGIHADA</sequence>
<dbReference type="InterPro" id="IPR036354">
    <property type="entry name" value="Prot_inh_pot1_sf"/>
</dbReference>
<dbReference type="PANTHER" id="PTHR33091:SF50">
    <property type="entry name" value="OS06G0319900 PROTEIN"/>
    <property type="match status" value="1"/>
</dbReference>
<evidence type="ECO:0000256" key="1">
    <source>
        <dbReference type="ARBA" id="ARBA00008210"/>
    </source>
</evidence>
<evidence type="ECO:0000313" key="4">
    <source>
        <dbReference type="EMBL" id="PIN25260.1"/>
    </source>
</evidence>
<keyword evidence="5" id="KW-1185">Reference proteome</keyword>
<reference evidence="5" key="1">
    <citation type="journal article" date="2018" name="Gigascience">
        <title>Genome assembly of the Pink Ipe (Handroanthus impetiginosus, Bignoniaceae), a highly valued, ecologically keystone Neotropical timber forest tree.</title>
        <authorList>
            <person name="Silva-Junior O.B."/>
            <person name="Grattapaglia D."/>
            <person name="Novaes E."/>
            <person name="Collevatti R.G."/>
        </authorList>
    </citation>
    <scope>NUCLEOTIDE SEQUENCE [LARGE SCALE GENOMIC DNA]</scope>
    <source>
        <strain evidence="5">cv. UFG-1</strain>
    </source>
</reference>
<evidence type="ECO:0000313" key="5">
    <source>
        <dbReference type="Proteomes" id="UP000231279"/>
    </source>
</evidence>
<dbReference type="PANTHER" id="PTHR33091">
    <property type="entry name" value="PROTEIN, PUTATIVE, EXPRESSED-RELATED"/>
    <property type="match status" value="1"/>
</dbReference>
<dbReference type="EMBL" id="NKXS01000278">
    <property type="protein sequence ID" value="PIN25260.1"/>
    <property type="molecule type" value="Genomic_DNA"/>
</dbReference>
<dbReference type="SUPFAM" id="SSF54654">
    <property type="entry name" value="CI-2 family of serine protease inhibitors"/>
    <property type="match status" value="1"/>
</dbReference>
<comment type="caution">
    <text evidence="4">The sequence shown here is derived from an EMBL/GenBank/DDBJ whole genome shotgun (WGS) entry which is preliminary data.</text>
</comment>